<dbReference type="InterPro" id="IPR002110">
    <property type="entry name" value="Ankyrin_rpt"/>
</dbReference>
<evidence type="ECO:0000256" key="5">
    <source>
        <dbReference type="ARBA" id="ARBA00023043"/>
    </source>
</evidence>
<gene>
    <name evidence="9" type="ORF">MANT1106_LOCUS13910</name>
</gene>
<name>A0A7S0XAH7_9CHLO</name>
<dbReference type="SMART" id="SM00184">
    <property type="entry name" value="RING"/>
    <property type="match status" value="1"/>
</dbReference>
<proteinExistence type="predicted"/>
<evidence type="ECO:0000259" key="8">
    <source>
        <dbReference type="PROSITE" id="PS50089"/>
    </source>
</evidence>
<dbReference type="InterPro" id="IPR013083">
    <property type="entry name" value="Znf_RING/FYVE/PHD"/>
</dbReference>
<organism evidence="9">
    <name type="scientific">Mantoniella antarctica</name>
    <dbReference type="NCBI Taxonomy" id="81844"/>
    <lineage>
        <taxon>Eukaryota</taxon>
        <taxon>Viridiplantae</taxon>
        <taxon>Chlorophyta</taxon>
        <taxon>Mamiellophyceae</taxon>
        <taxon>Mamiellales</taxon>
        <taxon>Mamiellaceae</taxon>
        <taxon>Mantoniella</taxon>
    </lineage>
</organism>
<dbReference type="PROSITE" id="PS50089">
    <property type="entry name" value="ZF_RING_2"/>
    <property type="match status" value="1"/>
</dbReference>
<dbReference type="GO" id="GO:0008270">
    <property type="term" value="F:zinc ion binding"/>
    <property type="evidence" value="ECO:0007669"/>
    <property type="project" value="UniProtKB-KW"/>
</dbReference>
<evidence type="ECO:0000256" key="6">
    <source>
        <dbReference type="PROSITE-ProRule" id="PRU00023"/>
    </source>
</evidence>
<dbReference type="SUPFAM" id="SSF57850">
    <property type="entry name" value="RING/U-box"/>
    <property type="match status" value="1"/>
</dbReference>
<feature type="repeat" description="ANK" evidence="6">
    <location>
        <begin position="226"/>
        <end position="258"/>
    </location>
</feature>
<dbReference type="AlphaFoldDB" id="A0A7S0XAH7"/>
<dbReference type="PROSITE" id="PS50088">
    <property type="entry name" value="ANK_REPEAT"/>
    <property type="match status" value="2"/>
</dbReference>
<sequence length="308" mass="30698">MLPTDELAVLTALLAELGARGAAGTGTDGPVDGSRRVAAAAAAAARRAHAERLAASRPPTRQWLEEVLPETTYSAGDGMRNDTCPVCLESLAEKAGAAAAAAAVAAAMAMANPAGDAGAPSPPPPLPLERLSVRTLHCGHGGCLGCIDDWLLSGASACPVCRASVLTSTAHAQLFEAAESDKPDAIHRILDVAGGGVSPREASMSSAAALGEVSRVSVDASPPGSQGRTALMVACGAGATFAVRALLRRGASVSAVDGDGLTPLLHACWAASHACAAALLTQGGADPNVPDAGGECGARGPPRWWRRG</sequence>
<dbReference type="PANTHER" id="PTHR24198:SF165">
    <property type="entry name" value="ANKYRIN REPEAT-CONTAINING PROTEIN-RELATED"/>
    <property type="match status" value="1"/>
</dbReference>
<evidence type="ECO:0000256" key="3">
    <source>
        <dbReference type="ARBA" id="ARBA00022771"/>
    </source>
</evidence>
<keyword evidence="1" id="KW-0479">Metal-binding</keyword>
<reference evidence="9" key="1">
    <citation type="submission" date="2021-01" db="EMBL/GenBank/DDBJ databases">
        <authorList>
            <person name="Corre E."/>
            <person name="Pelletier E."/>
            <person name="Niang G."/>
            <person name="Scheremetjew M."/>
            <person name="Finn R."/>
            <person name="Kale V."/>
            <person name="Holt S."/>
            <person name="Cochrane G."/>
            <person name="Meng A."/>
            <person name="Brown T."/>
            <person name="Cohen L."/>
        </authorList>
    </citation>
    <scope>NUCLEOTIDE SEQUENCE</scope>
    <source>
        <strain evidence="9">SL-175</strain>
    </source>
</reference>
<accession>A0A7S0XAH7</accession>
<dbReference type="PROSITE" id="PS50297">
    <property type="entry name" value="ANK_REP_REGION"/>
    <property type="match status" value="1"/>
</dbReference>
<dbReference type="InterPro" id="IPR036770">
    <property type="entry name" value="Ankyrin_rpt-contain_sf"/>
</dbReference>
<evidence type="ECO:0000256" key="7">
    <source>
        <dbReference type="PROSITE-ProRule" id="PRU00175"/>
    </source>
</evidence>
<feature type="repeat" description="ANK" evidence="6">
    <location>
        <begin position="259"/>
        <end position="292"/>
    </location>
</feature>
<keyword evidence="3 7" id="KW-0863">Zinc-finger</keyword>
<evidence type="ECO:0000313" key="9">
    <source>
        <dbReference type="EMBL" id="CAD8711224.1"/>
    </source>
</evidence>
<dbReference type="EMBL" id="HBFC01023138">
    <property type="protein sequence ID" value="CAD8711224.1"/>
    <property type="molecule type" value="Transcribed_RNA"/>
</dbReference>
<feature type="domain" description="RING-type" evidence="8">
    <location>
        <begin position="84"/>
        <end position="162"/>
    </location>
</feature>
<dbReference type="Pfam" id="PF12796">
    <property type="entry name" value="Ank_2"/>
    <property type="match status" value="1"/>
</dbReference>
<keyword evidence="5 6" id="KW-0040">ANK repeat</keyword>
<dbReference type="InterPro" id="IPR018957">
    <property type="entry name" value="Znf_C3HC4_RING-type"/>
</dbReference>
<dbReference type="SMART" id="SM00248">
    <property type="entry name" value="ANK"/>
    <property type="match status" value="2"/>
</dbReference>
<keyword evidence="2" id="KW-0677">Repeat</keyword>
<dbReference type="PANTHER" id="PTHR24198">
    <property type="entry name" value="ANKYRIN REPEAT AND PROTEIN KINASE DOMAIN-CONTAINING PROTEIN"/>
    <property type="match status" value="1"/>
</dbReference>
<keyword evidence="4" id="KW-0862">Zinc</keyword>
<dbReference type="SUPFAM" id="SSF48403">
    <property type="entry name" value="Ankyrin repeat"/>
    <property type="match status" value="1"/>
</dbReference>
<evidence type="ECO:0000256" key="1">
    <source>
        <dbReference type="ARBA" id="ARBA00022723"/>
    </source>
</evidence>
<dbReference type="InterPro" id="IPR001841">
    <property type="entry name" value="Znf_RING"/>
</dbReference>
<dbReference type="Gene3D" id="1.25.40.20">
    <property type="entry name" value="Ankyrin repeat-containing domain"/>
    <property type="match status" value="1"/>
</dbReference>
<evidence type="ECO:0000256" key="4">
    <source>
        <dbReference type="ARBA" id="ARBA00022833"/>
    </source>
</evidence>
<dbReference type="Pfam" id="PF00097">
    <property type="entry name" value="zf-C3HC4"/>
    <property type="match status" value="1"/>
</dbReference>
<dbReference type="Gene3D" id="3.30.40.10">
    <property type="entry name" value="Zinc/RING finger domain, C3HC4 (zinc finger)"/>
    <property type="match status" value="1"/>
</dbReference>
<evidence type="ECO:0000256" key="2">
    <source>
        <dbReference type="ARBA" id="ARBA00022737"/>
    </source>
</evidence>
<protein>
    <recommendedName>
        <fullName evidence="8">RING-type domain-containing protein</fullName>
    </recommendedName>
</protein>